<dbReference type="PANTHER" id="PTHR24006">
    <property type="entry name" value="UBIQUITIN CARBOXYL-TERMINAL HYDROLASE"/>
    <property type="match status" value="1"/>
</dbReference>
<dbReference type="InterPro" id="IPR001394">
    <property type="entry name" value="Peptidase_C19_UCH"/>
</dbReference>
<keyword evidence="5 7" id="KW-0378">Hydrolase</keyword>
<dbReference type="STRING" id="13370.A0A448YF87"/>
<evidence type="ECO:0000256" key="5">
    <source>
        <dbReference type="ARBA" id="ARBA00022801"/>
    </source>
</evidence>
<evidence type="ECO:0000259" key="10">
    <source>
        <dbReference type="PROSITE" id="PS50235"/>
    </source>
</evidence>
<keyword evidence="4 7" id="KW-0833">Ubl conjugation pathway</keyword>
<gene>
    <name evidence="11" type="ORF">BRENAR_LOCUS308</name>
</gene>
<keyword evidence="9" id="KW-0472">Membrane</keyword>
<dbReference type="PANTHER" id="PTHR24006:SF888">
    <property type="entry name" value="UBIQUITIN CARBOXYL-TERMINAL HYDROLASE 30"/>
    <property type="match status" value="1"/>
</dbReference>
<dbReference type="Proteomes" id="UP000290900">
    <property type="component" value="Unassembled WGS sequence"/>
</dbReference>
<comment type="catalytic activity">
    <reaction evidence="1 7">
        <text>Thiol-dependent hydrolysis of ester, thioester, amide, peptide and isopeptide bonds formed by the C-terminal Gly of ubiquitin (a 76-residue protein attached to proteins as an intracellular targeting signal).</text>
        <dbReference type="EC" id="3.4.19.12"/>
    </reaction>
</comment>
<name>A0A448YF87_BRENA</name>
<evidence type="ECO:0000256" key="4">
    <source>
        <dbReference type="ARBA" id="ARBA00022786"/>
    </source>
</evidence>
<dbReference type="GO" id="GO:0005829">
    <property type="term" value="C:cytosol"/>
    <property type="evidence" value="ECO:0007669"/>
    <property type="project" value="TreeGrafter"/>
</dbReference>
<evidence type="ECO:0000256" key="9">
    <source>
        <dbReference type="SAM" id="Phobius"/>
    </source>
</evidence>
<feature type="region of interest" description="Disordered" evidence="8">
    <location>
        <begin position="654"/>
        <end position="694"/>
    </location>
</feature>
<dbReference type="EMBL" id="CAACVR010000001">
    <property type="protein sequence ID" value="VEU19571.1"/>
    <property type="molecule type" value="Genomic_DNA"/>
</dbReference>
<protein>
    <recommendedName>
        <fullName evidence="7">Ubiquitin carboxyl-terminal hydrolase</fullName>
        <ecNumber evidence="7">3.4.19.12</ecNumber>
    </recommendedName>
</protein>
<feature type="compositionally biased region" description="Polar residues" evidence="8">
    <location>
        <begin position="684"/>
        <end position="694"/>
    </location>
</feature>
<reference evidence="11 12" key="1">
    <citation type="submission" date="2018-12" db="EMBL/GenBank/DDBJ databases">
        <authorList>
            <person name="Tiukova I."/>
            <person name="Dainat J."/>
        </authorList>
    </citation>
    <scope>NUCLEOTIDE SEQUENCE [LARGE SCALE GENOMIC DNA]</scope>
</reference>
<dbReference type="InterPro" id="IPR038765">
    <property type="entry name" value="Papain-like_cys_pep_sf"/>
</dbReference>
<feature type="compositionally biased region" description="Low complexity" evidence="8">
    <location>
        <begin position="542"/>
        <end position="551"/>
    </location>
</feature>
<evidence type="ECO:0000313" key="12">
    <source>
        <dbReference type="Proteomes" id="UP000290900"/>
    </source>
</evidence>
<keyword evidence="6 7" id="KW-0788">Thiol protease</keyword>
<sequence>MTLFEVQSKSAVILLLYASVAYSADINKLRASPEDTVLLNTIDTKLLCLENLFTKVITFADRQHGWTYIVSGLVTVVLLACTTDWILYRKAKRFSLLKLMTGIGERFSSALSFYNSSSSVQGPTSNSPEYRAQYDRALMLGGFPGGLSNDGNTCFMNCVLQSLASSNEIVEFLQSFTENKENSGFSKSLTPFSDALLELLNQLNAKHGTRTPTYRTKRLLKAMKDGPNKNLFLGYNQEDAQEFYQNLMKQVEKEYNISNDPTLRKKLSFKRKEHEKESKPRDKFVNYRPGMTMGLENLGQLGDIIVPAIQVDPDFPDVDNKVYPLKLVTPVDGLLCERIGCTKCGEMGGIRYSVTSGLGLTLPSLSKPQYRLEELLDDWIHPETIDGVECNRCGLVNMKEGLLKKLDKCKQEESVEEDKKVDKLIQLISRRIGEIDEELAKPIINDDDYDRMHTKNMVKKSTKIKQAYYSRPPSLLCVHVNRSVFDPRTYTVRKNNARLVFPLKLNMTDYVAVPEDINLDARRPFRKQDEDRDAQEKEPEGSQGSDSSLSSEPADHNADAFKEKVITADRNPRLNYSLKSVISHFGTHNYGHYIAYRRYRQTWWRVSDEIVRLSSEQEVLNSQGTFMLFYELSDRNDPKDGELTELEISKESIEKEIDLDSSESSSTESDMEGLTDKPLDDDVQTQLISAQANL</sequence>
<dbReference type="GO" id="GO:0004843">
    <property type="term" value="F:cysteine-type deubiquitinase activity"/>
    <property type="evidence" value="ECO:0007669"/>
    <property type="project" value="UniProtKB-UniRule"/>
</dbReference>
<dbReference type="InterPro" id="IPR028889">
    <property type="entry name" value="USP"/>
</dbReference>
<dbReference type="FunCoup" id="A0A448YF87">
    <property type="interactions" value="74"/>
</dbReference>
<dbReference type="InterPro" id="IPR018200">
    <property type="entry name" value="USP_CS"/>
</dbReference>
<dbReference type="OrthoDB" id="2020758at2759"/>
<keyword evidence="9" id="KW-0812">Transmembrane</keyword>
<evidence type="ECO:0000256" key="3">
    <source>
        <dbReference type="ARBA" id="ARBA00022670"/>
    </source>
</evidence>
<dbReference type="AlphaFoldDB" id="A0A448YF87"/>
<proteinExistence type="inferred from homology"/>
<feature type="compositionally biased region" description="Basic and acidic residues" evidence="8">
    <location>
        <begin position="522"/>
        <end position="540"/>
    </location>
</feature>
<dbReference type="PROSITE" id="PS00973">
    <property type="entry name" value="USP_2"/>
    <property type="match status" value="1"/>
</dbReference>
<evidence type="ECO:0000313" key="11">
    <source>
        <dbReference type="EMBL" id="VEU19571.1"/>
    </source>
</evidence>
<evidence type="ECO:0000256" key="2">
    <source>
        <dbReference type="ARBA" id="ARBA00009085"/>
    </source>
</evidence>
<dbReference type="GO" id="GO:0006508">
    <property type="term" value="P:proteolysis"/>
    <property type="evidence" value="ECO:0007669"/>
    <property type="project" value="UniProtKB-KW"/>
</dbReference>
<dbReference type="Gene3D" id="3.90.70.10">
    <property type="entry name" value="Cysteine proteinases"/>
    <property type="match status" value="1"/>
</dbReference>
<evidence type="ECO:0000256" key="8">
    <source>
        <dbReference type="SAM" id="MobiDB-lite"/>
    </source>
</evidence>
<evidence type="ECO:0000256" key="6">
    <source>
        <dbReference type="ARBA" id="ARBA00022807"/>
    </source>
</evidence>
<dbReference type="PROSITE" id="PS50235">
    <property type="entry name" value="USP_3"/>
    <property type="match status" value="1"/>
</dbReference>
<dbReference type="EC" id="3.4.19.12" evidence="7"/>
<dbReference type="Pfam" id="PF00443">
    <property type="entry name" value="UCH"/>
    <property type="match status" value="1"/>
</dbReference>
<dbReference type="InterPro" id="IPR050164">
    <property type="entry name" value="Peptidase_C19"/>
</dbReference>
<dbReference type="GO" id="GO:0016579">
    <property type="term" value="P:protein deubiquitination"/>
    <property type="evidence" value="ECO:0007669"/>
    <property type="project" value="InterPro"/>
</dbReference>
<accession>A0A448YF87</accession>
<feature type="region of interest" description="Disordered" evidence="8">
    <location>
        <begin position="522"/>
        <end position="555"/>
    </location>
</feature>
<keyword evidence="12" id="KW-1185">Reference proteome</keyword>
<feature type="domain" description="USP" evidence="10">
    <location>
        <begin position="145"/>
        <end position="633"/>
    </location>
</feature>
<dbReference type="GO" id="GO:0005634">
    <property type="term" value="C:nucleus"/>
    <property type="evidence" value="ECO:0007669"/>
    <property type="project" value="TreeGrafter"/>
</dbReference>
<keyword evidence="9" id="KW-1133">Transmembrane helix</keyword>
<feature type="transmembrane region" description="Helical" evidence="9">
    <location>
        <begin position="66"/>
        <end position="88"/>
    </location>
</feature>
<evidence type="ECO:0000256" key="1">
    <source>
        <dbReference type="ARBA" id="ARBA00000707"/>
    </source>
</evidence>
<dbReference type="CDD" id="cd02662">
    <property type="entry name" value="Peptidase_C19F"/>
    <property type="match status" value="1"/>
</dbReference>
<dbReference type="InParanoid" id="A0A448YF87"/>
<comment type="similarity">
    <text evidence="2 7">Belongs to the peptidase C19 family.</text>
</comment>
<evidence type="ECO:0000256" key="7">
    <source>
        <dbReference type="RuleBase" id="RU366025"/>
    </source>
</evidence>
<dbReference type="PROSITE" id="PS00972">
    <property type="entry name" value="USP_1"/>
    <property type="match status" value="1"/>
</dbReference>
<dbReference type="SUPFAM" id="SSF54001">
    <property type="entry name" value="Cysteine proteinases"/>
    <property type="match status" value="1"/>
</dbReference>
<organism evidence="11 12">
    <name type="scientific">Brettanomyces naardenensis</name>
    <name type="common">Yeast</name>
    <dbReference type="NCBI Taxonomy" id="13370"/>
    <lineage>
        <taxon>Eukaryota</taxon>
        <taxon>Fungi</taxon>
        <taxon>Dikarya</taxon>
        <taxon>Ascomycota</taxon>
        <taxon>Saccharomycotina</taxon>
        <taxon>Pichiomycetes</taxon>
        <taxon>Pichiales</taxon>
        <taxon>Pichiaceae</taxon>
        <taxon>Brettanomyces</taxon>
    </lineage>
</organism>
<keyword evidence="3 7" id="KW-0645">Protease</keyword>